<evidence type="ECO:0000313" key="4">
    <source>
        <dbReference type="Proteomes" id="UP000053424"/>
    </source>
</evidence>
<gene>
    <name evidence="3" type="ORF">M413DRAFT_21010</name>
</gene>
<dbReference type="EMBL" id="KN831768">
    <property type="protein sequence ID" value="KIM48656.1"/>
    <property type="molecule type" value="Genomic_DNA"/>
</dbReference>
<name>A0A0C3CXX2_HEBCY</name>
<evidence type="ECO:0000256" key="2">
    <source>
        <dbReference type="SAM" id="SignalP"/>
    </source>
</evidence>
<organism evidence="3 4">
    <name type="scientific">Hebeloma cylindrosporum</name>
    <dbReference type="NCBI Taxonomy" id="76867"/>
    <lineage>
        <taxon>Eukaryota</taxon>
        <taxon>Fungi</taxon>
        <taxon>Dikarya</taxon>
        <taxon>Basidiomycota</taxon>
        <taxon>Agaricomycotina</taxon>
        <taxon>Agaricomycetes</taxon>
        <taxon>Agaricomycetidae</taxon>
        <taxon>Agaricales</taxon>
        <taxon>Agaricineae</taxon>
        <taxon>Hymenogastraceae</taxon>
        <taxon>Hebeloma</taxon>
    </lineage>
</organism>
<proteinExistence type="predicted"/>
<reference evidence="4" key="2">
    <citation type="submission" date="2015-01" db="EMBL/GenBank/DDBJ databases">
        <title>Evolutionary Origins and Diversification of the Mycorrhizal Mutualists.</title>
        <authorList>
            <consortium name="DOE Joint Genome Institute"/>
            <consortium name="Mycorrhizal Genomics Consortium"/>
            <person name="Kohler A."/>
            <person name="Kuo A."/>
            <person name="Nagy L.G."/>
            <person name="Floudas D."/>
            <person name="Copeland A."/>
            <person name="Barry K.W."/>
            <person name="Cichocki N."/>
            <person name="Veneault-Fourrey C."/>
            <person name="LaButti K."/>
            <person name="Lindquist E.A."/>
            <person name="Lipzen A."/>
            <person name="Lundell T."/>
            <person name="Morin E."/>
            <person name="Murat C."/>
            <person name="Riley R."/>
            <person name="Ohm R."/>
            <person name="Sun H."/>
            <person name="Tunlid A."/>
            <person name="Henrissat B."/>
            <person name="Grigoriev I.V."/>
            <person name="Hibbett D.S."/>
            <person name="Martin F."/>
        </authorList>
    </citation>
    <scope>NUCLEOTIDE SEQUENCE [LARGE SCALE GENOMIC DNA]</scope>
    <source>
        <strain evidence="4">h7</strain>
    </source>
</reference>
<protein>
    <submittedName>
        <fullName evidence="3">Uncharacterized protein</fullName>
    </submittedName>
</protein>
<reference evidence="3 4" key="1">
    <citation type="submission" date="2014-04" db="EMBL/GenBank/DDBJ databases">
        <authorList>
            <consortium name="DOE Joint Genome Institute"/>
            <person name="Kuo A."/>
            <person name="Gay G."/>
            <person name="Dore J."/>
            <person name="Kohler A."/>
            <person name="Nagy L.G."/>
            <person name="Floudas D."/>
            <person name="Copeland A."/>
            <person name="Barry K.W."/>
            <person name="Cichocki N."/>
            <person name="Veneault-Fourrey C."/>
            <person name="LaButti K."/>
            <person name="Lindquist E.A."/>
            <person name="Lipzen A."/>
            <person name="Lundell T."/>
            <person name="Morin E."/>
            <person name="Murat C."/>
            <person name="Sun H."/>
            <person name="Tunlid A."/>
            <person name="Henrissat B."/>
            <person name="Grigoriev I.V."/>
            <person name="Hibbett D.S."/>
            <person name="Martin F."/>
            <person name="Nordberg H.P."/>
            <person name="Cantor M.N."/>
            <person name="Hua S.X."/>
        </authorList>
    </citation>
    <scope>NUCLEOTIDE SEQUENCE [LARGE SCALE GENOMIC DNA]</scope>
    <source>
        <strain evidence="4">h7</strain>
    </source>
</reference>
<dbReference type="HOGENOM" id="CLU_090715_0_0_1"/>
<feature type="transmembrane region" description="Helical" evidence="1">
    <location>
        <begin position="184"/>
        <end position="206"/>
    </location>
</feature>
<dbReference type="AlphaFoldDB" id="A0A0C3CXX2"/>
<keyword evidence="1" id="KW-0472">Membrane</keyword>
<feature type="chain" id="PRO_5002173430" evidence="2">
    <location>
        <begin position="21"/>
        <end position="208"/>
    </location>
</feature>
<keyword evidence="2" id="KW-0732">Signal</keyword>
<keyword evidence="4" id="KW-1185">Reference proteome</keyword>
<accession>A0A0C3CXX2</accession>
<keyword evidence="1" id="KW-1133">Transmembrane helix</keyword>
<sequence length="208" mass="22050">MSVITLLSLSFLTTVHLAQAKFLTPVCRAGTNYCVQQNSKGTWCYAPEADHYTSKTSITSCIDSGGSHVELQGALQSHLKQNLSIAYYNGVDSKQLGGADYSVPTASGIVRMCLSNSAGDGILQTLCFNVAGDNSVDGFPFCLVDGGPPVVSDGCYPENFITNRTANAPKYSSKGHKSLVTRSILAPAIIFPFVMAISTWVLGINIGI</sequence>
<feature type="signal peptide" evidence="2">
    <location>
        <begin position="1"/>
        <end position="20"/>
    </location>
</feature>
<evidence type="ECO:0000256" key="1">
    <source>
        <dbReference type="SAM" id="Phobius"/>
    </source>
</evidence>
<dbReference type="Proteomes" id="UP000053424">
    <property type="component" value="Unassembled WGS sequence"/>
</dbReference>
<evidence type="ECO:0000313" key="3">
    <source>
        <dbReference type="EMBL" id="KIM48656.1"/>
    </source>
</evidence>
<keyword evidence="1" id="KW-0812">Transmembrane</keyword>